<reference evidence="1 2" key="1">
    <citation type="submission" date="2023-01" db="EMBL/GenBank/DDBJ databases">
        <title>Description of Helicobacter ibis sp. nov. isolated from faecal droppings of black-faced ibis (Theristicus melanopis).</title>
        <authorList>
            <person name="Lopez-Cantillo M."/>
            <person name="Vidal-Veuthey B."/>
            <person name="Mella A."/>
            <person name="De La Haba R."/>
            <person name="Collado L."/>
        </authorList>
    </citation>
    <scope>NUCLEOTIDE SEQUENCE [LARGE SCALE GENOMIC DNA]</scope>
    <source>
        <strain evidence="1 2">A82</strain>
    </source>
</reference>
<dbReference type="Proteomes" id="UP001210261">
    <property type="component" value="Unassembled WGS sequence"/>
</dbReference>
<organism evidence="1 2">
    <name type="scientific">Helicobacter ibis</name>
    <dbReference type="NCBI Taxonomy" id="2962633"/>
    <lineage>
        <taxon>Bacteria</taxon>
        <taxon>Pseudomonadati</taxon>
        <taxon>Campylobacterota</taxon>
        <taxon>Epsilonproteobacteria</taxon>
        <taxon>Campylobacterales</taxon>
        <taxon>Helicobacteraceae</taxon>
        <taxon>Helicobacter</taxon>
    </lineage>
</organism>
<dbReference type="EMBL" id="JAQHXR010000002">
    <property type="protein sequence ID" value="MDA3968812.1"/>
    <property type="molecule type" value="Genomic_DNA"/>
</dbReference>
<dbReference type="RefSeq" id="WP_271021107.1">
    <property type="nucleotide sequence ID" value="NZ_JAQHXR010000002.1"/>
</dbReference>
<evidence type="ECO:0000313" key="2">
    <source>
        <dbReference type="Proteomes" id="UP001210261"/>
    </source>
</evidence>
<evidence type="ECO:0000313" key="1">
    <source>
        <dbReference type="EMBL" id="MDA3968812.1"/>
    </source>
</evidence>
<accession>A0ABT4VDN1</accession>
<sequence length="241" mass="27811">MKRLFLFFFLLLSFIYSAEINISKYLKKDIKQRNPLSDYKALEGILGAPLPLMSIEKSKAVYESPFVERKKEVGSSKKLQVDTLSVSNYIFNTGLSKLSPVVSNNVDDFFARYTSIVDFDLSLNSNISNEVQTIGGNAIMYITLYESNMDKFLFFGALDRDASTRLWSTYYGVENRLKLGNTLHKVFFREKLTDDNNGDTIYYGYEFVPFKHFTAYVQGEQNSINNKTNTYKIGARYKIRF</sequence>
<protein>
    <submittedName>
        <fullName evidence="1">Uncharacterized protein</fullName>
    </submittedName>
</protein>
<proteinExistence type="predicted"/>
<comment type="caution">
    <text evidence="1">The sequence shown here is derived from an EMBL/GenBank/DDBJ whole genome shotgun (WGS) entry which is preliminary data.</text>
</comment>
<name>A0ABT4VDN1_9HELI</name>
<gene>
    <name evidence="1" type="ORF">PF021_03885</name>
</gene>
<keyword evidence="2" id="KW-1185">Reference proteome</keyword>